<sequence length="151" mass="17125">MGWCLKLDLDVFMGSALFEELSVRDVVLWKAMVVHGAVLEDVEEKQVGDKAMQRKGIGQITCLKTLTLFFIGKKRGFHLVELKALDLGGELRIKHLNRVGNPMDAKEAIWLENKTSEACSPGDITVNQRCRKMLKRYLKPLNSLQILNVWS</sequence>
<protein>
    <submittedName>
        <fullName evidence="2">Uncharacterized protein</fullName>
    </submittedName>
</protein>
<organism evidence="2 3">
    <name type="scientific">Acer saccharum</name>
    <name type="common">Sugar maple</name>
    <dbReference type="NCBI Taxonomy" id="4024"/>
    <lineage>
        <taxon>Eukaryota</taxon>
        <taxon>Viridiplantae</taxon>
        <taxon>Streptophyta</taxon>
        <taxon>Embryophyta</taxon>
        <taxon>Tracheophyta</taxon>
        <taxon>Spermatophyta</taxon>
        <taxon>Magnoliopsida</taxon>
        <taxon>eudicotyledons</taxon>
        <taxon>Gunneridae</taxon>
        <taxon>Pentapetalae</taxon>
        <taxon>rosids</taxon>
        <taxon>malvids</taxon>
        <taxon>Sapindales</taxon>
        <taxon>Sapindaceae</taxon>
        <taxon>Hippocastanoideae</taxon>
        <taxon>Acereae</taxon>
        <taxon>Acer</taxon>
    </lineage>
</organism>
<reference evidence="2" key="2">
    <citation type="submission" date="2023-06" db="EMBL/GenBank/DDBJ databases">
        <authorList>
            <person name="Swenson N.G."/>
            <person name="Wegrzyn J.L."/>
            <person name="Mcevoy S.L."/>
        </authorList>
    </citation>
    <scope>NUCLEOTIDE SEQUENCE</scope>
    <source>
        <strain evidence="2">NS2018</strain>
        <tissue evidence="2">Leaf</tissue>
    </source>
</reference>
<evidence type="ECO:0000313" key="3">
    <source>
        <dbReference type="Proteomes" id="UP001168877"/>
    </source>
</evidence>
<comment type="caution">
    <text evidence="2">The sequence shown here is derived from an EMBL/GenBank/DDBJ whole genome shotgun (WGS) entry which is preliminary data.</text>
</comment>
<reference evidence="2" key="1">
    <citation type="journal article" date="2022" name="Plant J.">
        <title>Strategies of tolerance reflected in two North American maple genomes.</title>
        <authorList>
            <person name="McEvoy S.L."/>
            <person name="Sezen U.U."/>
            <person name="Trouern-Trend A."/>
            <person name="McMahon S.M."/>
            <person name="Schaberg P.G."/>
            <person name="Yang J."/>
            <person name="Wegrzyn J.L."/>
            <person name="Swenson N.G."/>
        </authorList>
    </citation>
    <scope>NUCLEOTIDE SEQUENCE</scope>
    <source>
        <strain evidence="2">NS2018</strain>
    </source>
</reference>
<dbReference type="AlphaFoldDB" id="A0AA39RRM6"/>
<keyword evidence="3" id="KW-1185">Reference proteome</keyword>
<dbReference type="Proteomes" id="UP001168877">
    <property type="component" value="Unassembled WGS sequence"/>
</dbReference>
<dbReference type="EMBL" id="JAUESC010000387">
    <property type="protein sequence ID" value="KAK0575295.1"/>
    <property type="molecule type" value="Genomic_DNA"/>
</dbReference>
<evidence type="ECO:0000313" key="2">
    <source>
        <dbReference type="EMBL" id="KAK0579608.1"/>
    </source>
</evidence>
<accession>A0AA39RRM6</accession>
<proteinExistence type="predicted"/>
<dbReference type="EMBL" id="JAUESC010000385">
    <property type="protein sequence ID" value="KAK0579608.1"/>
    <property type="molecule type" value="Genomic_DNA"/>
</dbReference>
<gene>
    <name evidence="2" type="ORF">LWI29_028601</name>
    <name evidence="1" type="ORF">LWI29_036837</name>
</gene>
<evidence type="ECO:0000313" key="1">
    <source>
        <dbReference type="EMBL" id="KAK0575295.1"/>
    </source>
</evidence>
<name>A0AA39RRM6_ACESA</name>